<dbReference type="GO" id="GO:0046872">
    <property type="term" value="F:metal ion binding"/>
    <property type="evidence" value="ECO:0007669"/>
    <property type="project" value="UniProtKB-KW"/>
</dbReference>
<keyword evidence="1" id="KW-0460">Magnesium</keyword>
<organism evidence="3 4">
    <name type="scientific">Rotaria sordida</name>
    <dbReference type="NCBI Taxonomy" id="392033"/>
    <lineage>
        <taxon>Eukaryota</taxon>
        <taxon>Metazoa</taxon>
        <taxon>Spiralia</taxon>
        <taxon>Gnathifera</taxon>
        <taxon>Rotifera</taxon>
        <taxon>Eurotatoria</taxon>
        <taxon>Bdelloidea</taxon>
        <taxon>Philodinida</taxon>
        <taxon>Philodinidae</taxon>
        <taxon>Rotaria</taxon>
    </lineage>
</organism>
<dbReference type="SUPFAM" id="SSF101478">
    <property type="entry name" value="ADP-ribosylglycohydrolase"/>
    <property type="match status" value="1"/>
</dbReference>
<dbReference type="Pfam" id="PF03747">
    <property type="entry name" value="ADP_ribosyl_GH"/>
    <property type="match status" value="1"/>
</dbReference>
<dbReference type="Gene3D" id="1.10.4080.10">
    <property type="entry name" value="ADP-ribosylation/Crystallin J1"/>
    <property type="match status" value="1"/>
</dbReference>
<comment type="caution">
    <text evidence="3">The sequence shown here is derived from an EMBL/GenBank/DDBJ whole genome shotgun (WGS) entry which is preliminary data.</text>
</comment>
<dbReference type="InterPro" id="IPR036705">
    <property type="entry name" value="Ribosyl_crysJ1_sf"/>
</dbReference>
<dbReference type="EMBL" id="CAJNOU010000310">
    <property type="protein sequence ID" value="CAF0954484.1"/>
    <property type="molecule type" value="Genomic_DNA"/>
</dbReference>
<feature type="compositionally biased region" description="Low complexity" evidence="2">
    <location>
        <begin position="467"/>
        <end position="482"/>
    </location>
</feature>
<feature type="binding site" evidence="1">
    <location>
        <position position="323"/>
    </location>
    <ligand>
        <name>Mg(2+)</name>
        <dbReference type="ChEBI" id="CHEBI:18420"/>
        <label>1</label>
    </ligand>
</feature>
<dbReference type="PANTHER" id="PTHR16222">
    <property type="entry name" value="ADP-RIBOSYLGLYCOHYDROLASE"/>
    <property type="match status" value="1"/>
</dbReference>
<gene>
    <name evidence="3" type="ORF">SEV965_LOCUS8432</name>
</gene>
<feature type="binding site" evidence="1">
    <location>
        <position position="84"/>
    </location>
    <ligand>
        <name>Mg(2+)</name>
        <dbReference type="ChEBI" id="CHEBI:18420"/>
        <label>1</label>
    </ligand>
</feature>
<evidence type="ECO:0000313" key="3">
    <source>
        <dbReference type="EMBL" id="CAF0954484.1"/>
    </source>
</evidence>
<dbReference type="AlphaFoldDB" id="A0A814DAJ4"/>
<feature type="compositionally biased region" description="Polar residues" evidence="2">
    <location>
        <begin position="483"/>
        <end position="529"/>
    </location>
</feature>
<comment type="cofactor">
    <cofactor evidence="1">
        <name>Mg(2+)</name>
        <dbReference type="ChEBI" id="CHEBI:18420"/>
    </cofactor>
    <text evidence="1">Binds 2 magnesium ions per subunit.</text>
</comment>
<evidence type="ECO:0000256" key="1">
    <source>
        <dbReference type="PIRSR" id="PIRSR605502-1"/>
    </source>
</evidence>
<sequence>MTTLNFPHPKQKLLPDQIQCASPPHQSLNPTITDRFKGSLLGLAVGDALGASVEFRPRQYLVERPVKDMQSGGTWGLQAGQWTDDTSMALCLGSSLISRKGFDPYDQLVRYKWWYKYGYLSSTGRCFDIGNATHKSLDEFCRRQNECQRRWKGVNEDQMDSFSYEEMRPSGFDVNCGGQNANGNGALMRLTPVPLFFYREPQKAVELSGQSARLTHGDPRAIDACRYYGALIVAAIHGESKEQLLDSKFYSAHRTWFGTNELHGDVLAVANGSFKNDGGYATGIRGSGQSVKSLEAALWAFWSDEQSFEKGILKAVNLGDDTDTTGAIYGQLAGAHYGFNQIPQDWTQKLYAKNLISCVAEWLQVLGDPHFPTQTSRQQVSGNSRLPLQQQLSENSRSSVQPSQQQLSGDPRFSTQTSRQQVSGDSRLPLQQQLSENSRSSVQPSQQQLSKDPRFATQTSQQQMSETPRSPAQASQQQAATRISQPTGAQHEQNNKTHQNPTKVVSNPTNHRPIISSDSTTNNAAQHNIPTTKPGPTTNKNTSITKNTQQHSSPWEWFRPQQ</sequence>
<accession>A0A814DAJ4</accession>
<feature type="region of interest" description="Disordered" evidence="2">
    <location>
        <begin position="390"/>
        <end position="562"/>
    </location>
</feature>
<feature type="binding site" evidence="1">
    <location>
        <position position="324"/>
    </location>
    <ligand>
        <name>Mg(2+)</name>
        <dbReference type="ChEBI" id="CHEBI:18420"/>
        <label>1</label>
    </ligand>
</feature>
<dbReference type="InterPro" id="IPR005502">
    <property type="entry name" value="Ribosyl_crysJ1"/>
</dbReference>
<feature type="compositionally biased region" description="Polar residues" evidence="2">
    <location>
        <begin position="390"/>
        <end position="466"/>
    </location>
</feature>
<feature type="binding site" evidence="1">
    <location>
        <position position="321"/>
    </location>
    <ligand>
        <name>Mg(2+)</name>
        <dbReference type="ChEBI" id="CHEBI:18420"/>
        <label>1</label>
    </ligand>
</feature>
<evidence type="ECO:0000313" key="4">
    <source>
        <dbReference type="Proteomes" id="UP000663889"/>
    </source>
</evidence>
<dbReference type="PANTHER" id="PTHR16222:SF12">
    <property type="entry name" value="ADP-RIBOSYLGLYCOHYDROLASE-RELATED"/>
    <property type="match status" value="1"/>
</dbReference>
<keyword evidence="1" id="KW-0479">Metal-binding</keyword>
<proteinExistence type="predicted"/>
<evidence type="ECO:0008006" key="5">
    <source>
        <dbReference type="Google" id="ProtNLM"/>
    </source>
</evidence>
<dbReference type="Proteomes" id="UP000663889">
    <property type="component" value="Unassembled WGS sequence"/>
</dbReference>
<evidence type="ECO:0000256" key="2">
    <source>
        <dbReference type="SAM" id="MobiDB-lite"/>
    </source>
</evidence>
<feature type="binding site" evidence="1">
    <location>
        <position position="85"/>
    </location>
    <ligand>
        <name>Mg(2+)</name>
        <dbReference type="ChEBI" id="CHEBI:18420"/>
        <label>1</label>
    </ligand>
</feature>
<reference evidence="3" key="1">
    <citation type="submission" date="2021-02" db="EMBL/GenBank/DDBJ databases">
        <authorList>
            <person name="Nowell W R."/>
        </authorList>
    </citation>
    <scope>NUCLEOTIDE SEQUENCE</scope>
</reference>
<feature type="binding site" evidence="1">
    <location>
        <position position="83"/>
    </location>
    <ligand>
        <name>Mg(2+)</name>
        <dbReference type="ChEBI" id="CHEBI:18420"/>
        <label>1</label>
    </ligand>
</feature>
<feature type="compositionally biased region" description="Low complexity" evidence="2">
    <location>
        <begin position="530"/>
        <end position="548"/>
    </location>
</feature>
<dbReference type="InterPro" id="IPR050792">
    <property type="entry name" value="ADP-ribosylglycohydrolase"/>
</dbReference>
<name>A0A814DAJ4_9BILA</name>
<protein>
    <recommendedName>
        <fullName evidence="5">ADP-ribosylglycohydrolase</fullName>
    </recommendedName>
</protein>